<gene>
    <name evidence="1" type="ORF">BpHYR1_041034</name>
</gene>
<name>A0A3M7Q0F3_BRAPC</name>
<protein>
    <submittedName>
        <fullName evidence="1">Uncharacterized protein</fullName>
    </submittedName>
</protein>
<dbReference type="Proteomes" id="UP000276133">
    <property type="component" value="Unassembled WGS sequence"/>
</dbReference>
<organism evidence="1 2">
    <name type="scientific">Brachionus plicatilis</name>
    <name type="common">Marine rotifer</name>
    <name type="synonym">Brachionus muelleri</name>
    <dbReference type="NCBI Taxonomy" id="10195"/>
    <lineage>
        <taxon>Eukaryota</taxon>
        <taxon>Metazoa</taxon>
        <taxon>Spiralia</taxon>
        <taxon>Gnathifera</taxon>
        <taxon>Rotifera</taxon>
        <taxon>Eurotatoria</taxon>
        <taxon>Monogononta</taxon>
        <taxon>Pseudotrocha</taxon>
        <taxon>Ploima</taxon>
        <taxon>Brachionidae</taxon>
        <taxon>Brachionus</taxon>
    </lineage>
</organism>
<keyword evidence="2" id="KW-1185">Reference proteome</keyword>
<evidence type="ECO:0000313" key="2">
    <source>
        <dbReference type="Proteomes" id="UP000276133"/>
    </source>
</evidence>
<proteinExistence type="predicted"/>
<sequence>KNFDRFVDRPKQLKPKSWPVNLPIKAFKNPFQQRLSDPSSGGNEFGMPCLNGDCGLLATKTNDFSKIKAIIGISSFIISLLIMKFSHSSCQLINVDSEIKYYNMIFIFFQNNCFLSNSSRTINCLDAWHHVFSLLDKCWMLGIQHLVEVQDKVERDLNHIDNGVPNSQRKN</sequence>
<dbReference type="EMBL" id="REGN01008095">
    <property type="protein sequence ID" value="RNA04475.1"/>
    <property type="molecule type" value="Genomic_DNA"/>
</dbReference>
<comment type="caution">
    <text evidence="1">The sequence shown here is derived from an EMBL/GenBank/DDBJ whole genome shotgun (WGS) entry which is preliminary data.</text>
</comment>
<accession>A0A3M7Q0F3</accession>
<reference evidence="1 2" key="1">
    <citation type="journal article" date="2018" name="Sci. Rep.">
        <title>Genomic signatures of local adaptation to the degree of environmental predictability in rotifers.</title>
        <authorList>
            <person name="Franch-Gras L."/>
            <person name="Hahn C."/>
            <person name="Garcia-Roger E.M."/>
            <person name="Carmona M.J."/>
            <person name="Serra M."/>
            <person name="Gomez A."/>
        </authorList>
    </citation>
    <scope>NUCLEOTIDE SEQUENCE [LARGE SCALE GENOMIC DNA]</scope>
    <source>
        <strain evidence="1">HYR1</strain>
    </source>
</reference>
<feature type="non-terminal residue" evidence="1">
    <location>
        <position position="1"/>
    </location>
</feature>
<dbReference type="AlphaFoldDB" id="A0A3M7Q0F3"/>
<evidence type="ECO:0000313" key="1">
    <source>
        <dbReference type="EMBL" id="RNA04475.1"/>
    </source>
</evidence>